<evidence type="ECO:0000313" key="4">
    <source>
        <dbReference type="Proteomes" id="UP001286456"/>
    </source>
</evidence>
<feature type="transmembrane region" description="Helical" evidence="2">
    <location>
        <begin position="12"/>
        <end position="33"/>
    </location>
</feature>
<reference evidence="3" key="1">
    <citation type="journal article" date="2023" name="Mol. Phylogenet. Evol.">
        <title>Genome-scale phylogeny and comparative genomics of the fungal order Sordariales.</title>
        <authorList>
            <person name="Hensen N."/>
            <person name="Bonometti L."/>
            <person name="Westerberg I."/>
            <person name="Brannstrom I.O."/>
            <person name="Guillou S."/>
            <person name="Cros-Aarteil S."/>
            <person name="Calhoun S."/>
            <person name="Haridas S."/>
            <person name="Kuo A."/>
            <person name="Mondo S."/>
            <person name="Pangilinan J."/>
            <person name="Riley R."/>
            <person name="LaButti K."/>
            <person name="Andreopoulos B."/>
            <person name="Lipzen A."/>
            <person name="Chen C."/>
            <person name="Yan M."/>
            <person name="Daum C."/>
            <person name="Ng V."/>
            <person name="Clum A."/>
            <person name="Steindorff A."/>
            <person name="Ohm R.A."/>
            <person name="Martin F."/>
            <person name="Silar P."/>
            <person name="Natvig D.O."/>
            <person name="Lalanne C."/>
            <person name="Gautier V."/>
            <person name="Ament-Velasquez S.L."/>
            <person name="Kruys A."/>
            <person name="Hutchinson M.I."/>
            <person name="Powell A.J."/>
            <person name="Barry K."/>
            <person name="Miller A.N."/>
            <person name="Grigoriev I.V."/>
            <person name="Debuchy R."/>
            <person name="Gladieux P."/>
            <person name="Hiltunen Thoren M."/>
            <person name="Johannesson H."/>
        </authorList>
    </citation>
    <scope>NUCLEOTIDE SEQUENCE</scope>
    <source>
        <strain evidence="3">SMH4131-1</strain>
    </source>
</reference>
<keyword evidence="4" id="KW-1185">Reference proteome</keyword>
<feature type="compositionally biased region" description="Polar residues" evidence="1">
    <location>
        <begin position="132"/>
        <end position="146"/>
    </location>
</feature>
<gene>
    <name evidence="3" type="ORF">B0T19DRAFT_247708</name>
</gene>
<proteinExistence type="predicted"/>
<evidence type="ECO:0000256" key="2">
    <source>
        <dbReference type="SAM" id="Phobius"/>
    </source>
</evidence>
<reference evidence="3" key="2">
    <citation type="submission" date="2023-06" db="EMBL/GenBank/DDBJ databases">
        <authorList>
            <consortium name="Lawrence Berkeley National Laboratory"/>
            <person name="Haridas S."/>
            <person name="Hensen N."/>
            <person name="Bonometti L."/>
            <person name="Westerberg I."/>
            <person name="Brannstrom I.O."/>
            <person name="Guillou S."/>
            <person name="Cros-Aarteil S."/>
            <person name="Calhoun S."/>
            <person name="Kuo A."/>
            <person name="Mondo S."/>
            <person name="Pangilinan J."/>
            <person name="Riley R."/>
            <person name="Labutti K."/>
            <person name="Andreopoulos B."/>
            <person name="Lipzen A."/>
            <person name="Chen C."/>
            <person name="Yanf M."/>
            <person name="Daum C."/>
            <person name="Ng V."/>
            <person name="Clum A."/>
            <person name="Steindorff A."/>
            <person name="Ohm R."/>
            <person name="Martin F."/>
            <person name="Silar P."/>
            <person name="Natvig D."/>
            <person name="Lalanne C."/>
            <person name="Gautier V."/>
            <person name="Ament-Velasquez S.L."/>
            <person name="Kruys A."/>
            <person name="Hutchinson M.I."/>
            <person name="Powell A.J."/>
            <person name="Barry K."/>
            <person name="Miller A.N."/>
            <person name="Grigoriev I.V."/>
            <person name="Debuchy R."/>
            <person name="Gladieux P."/>
            <person name="Thoren M.H."/>
            <person name="Johannesson H."/>
        </authorList>
    </citation>
    <scope>NUCLEOTIDE SEQUENCE</scope>
    <source>
        <strain evidence="3">SMH4131-1</strain>
    </source>
</reference>
<feature type="region of interest" description="Disordered" evidence="1">
    <location>
        <begin position="132"/>
        <end position="162"/>
    </location>
</feature>
<dbReference type="PROSITE" id="PS51257">
    <property type="entry name" value="PROKAR_LIPOPROTEIN"/>
    <property type="match status" value="1"/>
</dbReference>
<dbReference type="Proteomes" id="UP001286456">
    <property type="component" value="Unassembled WGS sequence"/>
</dbReference>
<keyword evidence="2" id="KW-0472">Membrane</keyword>
<accession>A0AAE0I8W7</accession>
<evidence type="ECO:0000256" key="1">
    <source>
        <dbReference type="SAM" id="MobiDB-lite"/>
    </source>
</evidence>
<comment type="caution">
    <text evidence="3">The sequence shown here is derived from an EMBL/GenBank/DDBJ whole genome shotgun (WGS) entry which is preliminary data.</text>
</comment>
<keyword evidence="2" id="KW-1133">Transmembrane helix</keyword>
<keyword evidence="2" id="KW-0812">Transmembrane</keyword>
<protein>
    <submittedName>
        <fullName evidence="3">Uncharacterized protein</fullName>
    </submittedName>
</protein>
<dbReference type="EMBL" id="JAUEPO010000005">
    <property type="protein sequence ID" value="KAK3320769.1"/>
    <property type="molecule type" value="Genomic_DNA"/>
</dbReference>
<name>A0AAE0I8W7_9PEZI</name>
<evidence type="ECO:0000313" key="3">
    <source>
        <dbReference type="EMBL" id="KAK3320769.1"/>
    </source>
</evidence>
<sequence>MRRSVLDPFSRCWCWCCGWLFTACFGCGPYGLLGCHLSPDIAPTSDVTNSVGQAKERVILPNHPAKPLGQPDLKSLLRLPLHLQPPFLYEGRVAVVGTPASDSTIALVASPFKETAVIDGVSGVAEDLTYPHSNGFPSTSQTQASSHIERGQPSGRENDGIS</sequence>
<dbReference type="AlphaFoldDB" id="A0AAE0I8W7"/>
<organism evidence="3 4">
    <name type="scientific">Cercophora scortea</name>
    <dbReference type="NCBI Taxonomy" id="314031"/>
    <lineage>
        <taxon>Eukaryota</taxon>
        <taxon>Fungi</taxon>
        <taxon>Dikarya</taxon>
        <taxon>Ascomycota</taxon>
        <taxon>Pezizomycotina</taxon>
        <taxon>Sordariomycetes</taxon>
        <taxon>Sordariomycetidae</taxon>
        <taxon>Sordariales</taxon>
        <taxon>Lasiosphaeriaceae</taxon>
        <taxon>Cercophora</taxon>
    </lineage>
</organism>